<dbReference type="AlphaFoldDB" id="A0A061QX06"/>
<dbReference type="SFLD" id="SFLDS00003">
    <property type="entry name" value="Haloacid_Dehalogenase"/>
    <property type="match status" value="1"/>
</dbReference>
<accession>A0A061QX06</accession>
<sequence>PIKAVLFDFDDTLCITSGFDKIAWDACKDLAQERLDKVDGQALINDFRELFRAKPWDIEHKVEVTKWRANLWLEALGRQSIADEPLSEALQACYDRVRYGSLAFLDGVEETVRELQKRGIATCIITNGHHRVQRDKLQAVNAYRLFEHIIVGGEEVLGGRREKPDPAIFAKALRYLGCQAGEAIHVGDSLSSDVQGGINAGLAATVWVNPSGSPPPPGKPQPTYTIASVNELLSLLNKIEQQVNEEQADQI</sequence>
<dbReference type="PANTHER" id="PTHR46470:SF3">
    <property type="entry name" value="N-ACYLNEURAMINATE-9-PHOSPHATASE"/>
    <property type="match status" value="1"/>
</dbReference>
<dbReference type="EMBL" id="GBEZ01024093">
    <property type="protein sequence ID" value="JAC62856.1"/>
    <property type="molecule type" value="Transcribed_RNA"/>
</dbReference>
<dbReference type="PANTHER" id="PTHR46470">
    <property type="entry name" value="N-ACYLNEURAMINATE-9-PHOSPHATASE"/>
    <property type="match status" value="1"/>
</dbReference>
<evidence type="ECO:0000256" key="2">
    <source>
        <dbReference type="ARBA" id="ARBA00022801"/>
    </source>
</evidence>
<dbReference type="GO" id="GO:0046380">
    <property type="term" value="P:N-acetylneuraminate biosynthetic process"/>
    <property type="evidence" value="ECO:0007669"/>
    <property type="project" value="TreeGrafter"/>
</dbReference>
<gene>
    <name evidence="4" type="primary">NANP</name>
    <name evidence="4" type="ORF">TSPGSL018_22139</name>
</gene>
<dbReference type="PRINTS" id="PR00413">
    <property type="entry name" value="HADHALOGNASE"/>
</dbReference>
<keyword evidence="3" id="KW-0460">Magnesium</keyword>
<evidence type="ECO:0000256" key="1">
    <source>
        <dbReference type="ARBA" id="ARBA00001946"/>
    </source>
</evidence>
<organism evidence="4">
    <name type="scientific">Tetraselmis sp. GSL018</name>
    <dbReference type="NCBI Taxonomy" id="582737"/>
    <lineage>
        <taxon>Eukaryota</taxon>
        <taxon>Viridiplantae</taxon>
        <taxon>Chlorophyta</taxon>
        <taxon>core chlorophytes</taxon>
        <taxon>Chlorodendrophyceae</taxon>
        <taxon>Chlorodendrales</taxon>
        <taxon>Chlorodendraceae</taxon>
        <taxon>Tetraselmis</taxon>
    </lineage>
</organism>
<dbReference type="NCBIfam" id="TIGR01549">
    <property type="entry name" value="HAD-SF-IA-v1"/>
    <property type="match status" value="1"/>
</dbReference>
<dbReference type="NCBIfam" id="TIGR01509">
    <property type="entry name" value="HAD-SF-IA-v3"/>
    <property type="match status" value="1"/>
</dbReference>
<evidence type="ECO:0000313" key="4">
    <source>
        <dbReference type="EMBL" id="JAC62856.1"/>
    </source>
</evidence>
<feature type="non-terminal residue" evidence="4">
    <location>
        <position position="1"/>
    </location>
</feature>
<protein>
    <submittedName>
        <fullName evidence="4">N-acylneuraminate-9-phosphatase</fullName>
    </submittedName>
</protein>
<reference evidence="4" key="1">
    <citation type="submission" date="2014-05" db="EMBL/GenBank/DDBJ databases">
        <title>The transcriptome of the halophilic microalga Tetraselmis sp. GSL018 isolated from the Great Salt Lake, Utah.</title>
        <authorList>
            <person name="Jinkerson R.E."/>
            <person name="D'Adamo S."/>
            <person name="Posewitz M.C."/>
        </authorList>
    </citation>
    <scope>NUCLEOTIDE SEQUENCE</scope>
    <source>
        <strain evidence="4">GSL018</strain>
    </source>
</reference>
<dbReference type="SFLD" id="SFLDG01129">
    <property type="entry name" value="C1.5:_HAD__Beta-PGM__Phosphata"/>
    <property type="match status" value="1"/>
</dbReference>
<proteinExistence type="predicted"/>
<dbReference type="Pfam" id="PF00702">
    <property type="entry name" value="Hydrolase"/>
    <property type="match status" value="1"/>
</dbReference>
<evidence type="ECO:0000256" key="3">
    <source>
        <dbReference type="ARBA" id="ARBA00022842"/>
    </source>
</evidence>
<comment type="cofactor">
    <cofactor evidence="1">
        <name>Mg(2+)</name>
        <dbReference type="ChEBI" id="CHEBI:18420"/>
    </cofactor>
</comment>
<name>A0A061QX06_9CHLO</name>
<keyword evidence="2" id="KW-0378">Hydrolase</keyword>
<dbReference type="InterPro" id="IPR006439">
    <property type="entry name" value="HAD-SF_hydro_IA"/>
</dbReference>
<dbReference type="Gene3D" id="3.40.50.1000">
    <property type="entry name" value="HAD superfamily/HAD-like"/>
    <property type="match status" value="1"/>
</dbReference>
<dbReference type="Gene3D" id="1.20.120.710">
    <property type="entry name" value="Haloacid dehalogenase hydrolase-like domain"/>
    <property type="match status" value="1"/>
</dbReference>
<dbReference type="InterPro" id="IPR036412">
    <property type="entry name" value="HAD-like_sf"/>
</dbReference>
<dbReference type="InterPro" id="IPR051400">
    <property type="entry name" value="HAD-like_hydrolase"/>
</dbReference>
<dbReference type="GO" id="GO:0050124">
    <property type="term" value="F:N-acylneuraminate-9-phosphatase activity"/>
    <property type="evidence" value="ECO:0007669"/>
    <property type="project" value="TreeGrafter"/>
</dbReference>
<dbReference type="InterPro" id="IPR023214">
    <property type="entry name" value="HAD_sf"/>
</dbReference>
<dbReference type="SUPFAM" id="SSF56784">
    <property type="entry name" value="HAD-like"/>
    <property type="match status" value="1"/>
</dbReference>